<keyword evidence="1 2" id="KW-0694">RNA-binding</keyword>
<feature type="region of interest" description="Disordered" evidence="3">
    <location>
        <begin position="1"/>
        <end position="60"/>
    </location>
</feature>
<dbReference type="InterPro" id="IPR035979">
    <property type="entry name" value="RBD_domain_sf"/>
</dbReference>
<gene>
    <name evidence="5" type="ORF">NMOB1V02_LOCUS3223</name>
</gene>
<feature type="compositionally biased region" description="Pro residues" evidence="3">
    <location>
        <begin position="200"/>
        <end position="216"/>
    </location>
</feature>
<sequence>MSFRGGKGGRGGGNRRDFSPSGPRFRDRSGRGKGGPQFMGPRGPMGPNRMMPPRMSGPRGGLLDDLPPRHDDFPMRPRMGARVLVGNLPMRVLRKDLEDKFLKYGPIVDMEVFGDYAILEFEAFISAEDAIRHEHGVPFMGQKAVVEWAKPPNPDGPMPGGGPRGLLDDQFPPEVPSLLNNIRPDVPFGRDFGPDFGPRGPMPVPEPLMPMDAPHPPFEDEFQRSRHPFREDVGSRSNAPLRDDFPASNGGARGSVGASSAPSDNPAKKGKASTDLEIIVLNKQQQRYAEMVERKLRTLGISVDLLFPREGAPIPAILNSISKRGALYAAVISPQNEKEGSITINILFGNPVERRNIPLDEAVKTIGENFDDFVRRGGKDGERVRMVIPEPIRALFSAIMEGRSVTDADYEISMTSCAEAEKTENESGW</sequence>
<dbReference type="Pfam" id="PF03129">
    <property type="entry name" value="HGTP_anticodon"/>
    <property type="match status" value="1"/>
</dbReference>
<feature type="compositionally biased region" description="Gly residues" evidence="3">
    <location>
        <begin position="1"/>
        <end position="12"/>
    </location>
</feature>
<evidence type="ECO:0000256" key="2">
    <source>
        <dbReference type="PROSITE-ProRule" id="PRU00176"/>
    </source>
</evidence>
<dbReference type="PROSITE" id="PS50102">
    <property type="entry name" value="RRM"/>
    <property type="match status" value="1"/>
</dbReference>
<evidence type="ECO:0000256" key="3">
    <source>
        <dbReference type="SAM" id="MobiDB-lite"/>
    </source>
</evidence>
<dbReference type="InterPro" id="IPR052600">
    <property type="entry name" value="Nuc_rcpt_coact/corep"/>
</dbReference>
<feature type="compositionally biased region" description="Low complexity" evidence="3">
    <location>
        <begin position="39"/>
        <end position="57"/>
    </location>
</feature>
<dbReference type="Gene3D" id="3.40.50.800">
    <property type="entry name" value="Anticodon-binding domain"/>
    <property type="match status" value="1"/>
</dbReference>
<dbReference type="InterPro" id="IPR004154">
    <property type="entry name" value="Anticodon-bd"/>
</dbReference>
<evidence type="ECO:0000313" key="5">
    <source>
        <dbReference type="EMBL" id="CAD7275427.1"/>
    </source>
</evidence>
<dbReference type="SUPFAM" id="SSF54928">
    <property type="entry name" value="RNA-binding domain, RBD"/>
    <property type="match status" value="1"/>
</dbReference>
<feature type="compositionally biased region" description="Basic and acidic residues" evidence="3">
    <location>
        <begin position="217"/>
        <end position="234"/>
    </location>
</feature>
<dbReference type="EMBL" id="CAJPEX010000416">
    <property type="protein sequence ID" value="CAG0915579.1"/>
    <property type="molecule type" value="Genomic_DNA"/>
</dbReference>
<dbReference type="EMBL" id="OA882453">
    <property type="protein sequence ID" value="CAD7275427.1"/>
    <property type="molecule type" value="Genomic_DNA"/>
</dbReference>
<accession>A0A7R9GAM1</accession>
<dbReference type="GO" id="GO:0003723">
    <property type="term" value="F:RNA binding"/>
    <property type="evidence" value="ECO:0007669"/>
    <property type="project" value="UniProtKB-UniRule"/>
</dbReference>
<reference evidence="5" key="1">
    <citation type="submission" date="2020-11" db="EMBL/GenBank/DDBJ databases">
        <authorList>
            <person name="Tran Van P."/>
        </authorList>
    </citation>
    <scope>NUCLEOTIDE SEQUENCE</scope>
</reference>
<feature type="compositionally biased region" description="Low complexity" evidence="3">
    <location>
        <begin position="247"/>
        <end position="261"/>
    </location>
</feature>
<protein>
    <recommendedName>
        <fullName evidence="4">RRM domain-containing protein</fullName>
    </recommendedName>
</protein>
<name>A0A7R9GAM1_9CRUS</name>
<dbReference type="PANTHER" id="PTHR23295:SF6">
    <property type="entry name" value="NEOSIN, ISOFORM A"/>
    <property type="match status" value="1"/>
</dbReference>
<keyword evidence="6" id="KW-1185">Reference proteome</keyword>
<evidence type="ECO:0000313" key="6">
    <source>
        <dbReference type="Proteomes" id="UP000678499"/>
    </source>
</evidence>
<dbReference type="InterPro" id="IPR000504">
    <property type="entry name" value="RRM_dom"/>
</dbReference>
<dbReference type="PANTHER" id="PTHR23295">
    <property type="entry name" value="NUCLEAR RECEPTOR COACTIVATOR 5-RELATED"/>
    <property type="match status" value="1"/>
</dbReference>
<dbReference type="SMART" id="SM00360">
    <property type="entry name" value="RRM"/>
    <property type="match status" value="1"/>
</dbReference>
<dbReference type="AlphaFoldDB" id="A0A7R9GAM1"/>
<dbReference type="Gene3D" id="3.30.70.330">
    <property type="match status" value="1"/>
</dbReference>
<proteinExistence type="predicted"/>
<feature type="region of interest" description="Disordered" evidence="3">
    <location>
        <begin position="190"/>
        <end position="272"/>
    </location>
</feature>
<organism evidence="5">
    <name type="scientific">Notodromas monacha</name>
    <dbReference type="NCBI Taxonomy" id="399045"/>
    <lineage>
        <taxon>Eukaryota</taxon>
        <taxon>Metazoa</taxon>
        <taxon>Ecdysozoa</taxon>
        <taxon>Arthropoda</taxon>
        <taxon>Crustacea</taxon>
        <taxon>Oligostraca</taxon>
        <taxon>Ostracoda</taxon>
        <taxon>Podocopa</taxon>
        <taxon>Podocopida</taxon>
        <taxon>Cypridocopina</taxon>
        <taxon>Cypridoidea</taxon>
        <taxon>Cyprididae</taxon>
        <taxon>Notodromas</taxon>
    </lineage>
</organism>
<feature type="domain" description="RRM" evidence="4">
    <location>
        <begin position="81"/>
        <end position="151"/>
    </location>
</feature>
<evidence type="ECO:0000256" key="1">
    <source>
        <dbReference type="ARBA" id="ARBA00022884"/>
    </source>
</evidence>
<dbReference type="InterPro" id="IPR012677">
    <property type="entry name" value="Nucleotide-bd_a/b_plait_sf"/>
</dbReference>
<feature type="compositionally biased region" description="Basic and acidic residues" evidence="3">
    <location>
        <begin position="14"/>
        <end position="30"/>
    </location>
</feature>
<dbReference type="SUPFAM" id="SSF52954">
    <property type="entry name" value="Class II aaRS ABD-related"/>
    <property type="match status" value="1"/>
</dbReference>
<dbReference type="Proteomes" id="UP000678499">
    <property type="component" value="Unassembled WGS sequence"/>
</dbReference>
<dbReference type="OrthoDB" id="10044938at2759"/>
<dbReference type="InterPro" id="IPR036621">
    <property type="entry name" value="Anticodon-bd_dom_sf"/>
</dbReference>
<dbReference type="Pfam" id="PF00076">
    <property type="entry name" value="RRM_1"/>
    <property type="match status" value="1"/>
</dbReference>
<evidence type="ECO:0000259" key="4">
    <source>
        <dbReference type="PROSITE" id="PS50102"/>
    </source>
</evidence>